<dbReference type="GO" id="GO:0051536">
    <property type="term" value="F:iron-sulfur cluster binding"/>
    <property type="evidence" value="ECO:0007669"/>
    <property type="project" value="UniProtKB-KW"/>
</dbReference>
<dbReference type="AlphaFoldDB" id="A0A0G2BMT4"/>
<gene>
    <name evidence="10" type="ORF">UY98_C0018G0003</name>
</gene>
<evidence type="ECO:0000259" key="9">
    <source>
        <dbReference type="Pfam" id="PF00266"/>
    </source>
</evidence>
<evidence type="ECO:0000256" key="3">
    <source>
        <dbReference type="ARBA" id="ARBA00022679"/>
    </source>
</evidence>
<keyword evidence="3 10" id="KW-0808">Transferase</keyword>
<sequence>MWFSKRRIYLDYASAPPVVPEAIRAMREAEELIGNPGAIHAEGVAAKKSLEHSRARIAMLLGTQARELVFTSGLTEANNLAIIGYARTLERNAPRTVLGIPEGRPLVRGLESTHWVVSSIEHDAVLECFAEVERMGGTITHVEPDERGIITPDSVRKALRKETVFVSIGWANNEIGTIQPLAKIAHVIRSHEKERGTNIIFHTDAGQGPLYLPTLAHSLGVDLLSLGANKLYGPHGVGALYRNARAELAPILLGGTQERGLRAGTESVALAAGFAVAFETIVGERDAEAKRIKTVRDEFAGELLAQIPGLVVNSSPEHTLPHMLNVSIPNISSEYITLALDAKGIAVSTKSACREGEESTSHVVAALYPRPEDVWRTEHTLRFSLGRDTATGDIRRVVEALARVVAKAS</sequence>
<keyword evidence="10" id="KW-0032">Aminotransferase</keyword>
<organism evidence="10 11">
    <name type="scientific">Candidatus Kaiserbacteria bacterium GW2011_GWA2_58_9</name>
    <dbReference type="NCBI Taxonomy" id="1618672"/>
    <lineage>
        <taxon>Bacteria</taxon>
        <taxon>Candidatus Kaiseribacteriota</taxon>
    </lineage>
</organism>
<dbReference type="InterPro" id="IPR000192">
    <property type="entry name" value="Aminotrans_V_dom"/>
</dbReference>
<comment type="catalytic activity">
    <reaction evidence="8">
        <text>(sulfur carrier)-H + L-cysteine = (sulfur carrier)-SH + L-alanine</text>
        <dbReference type="Rhea" id="RHEA:43892"/>
        <dbReference type="Rhea" id="RHEA-COMP:14737"/>
        <dbReference type="Rhea" id="RHEA-COMP:14739"/>
        <dbReference type="ChEBI" id="CHEBI:29917"/>
        <dbReference type="ChEBI" id="CHEBI:35235"/>
        <dbReference type="ChEBI" id="CHEBI:57972"/>
        <dbReference type="ChEBI" id="CHEBI:64428"/>
        <dbReference type="EC" id="2.8.1.7"/>
    </reaction>
</comment>
<dbReference type="PANTHER" id="PTHR11601:SF34">
    <property type="entry name" value="CYSTEINE DESULFURASE"/>
    <property type="match status" value="1"/>
</dbReference>
<dbReference type="InterPro" id="IPR015421">
    <property type="entry name" value="PyrdxlP-dep_Trfase_major"/>
</dbReference>
<dbReference type="Gene3D" id="3.90.1150.10">
    <property type="entry name" value="Aspartate Aminotransferase, domain 1"/>
    <property type="match status" value="1"/>
</dbReference>
<evidence type="ECO:0000313" key="10">
    <source>
        <dbReference type="EMBL" id="KKW47199.1"/>
    </source>
</evidence>
<dbReference type="GO" id="GO:0046872">
    <property type="term" value="F:metal ion binding"/>
    <property type="evidence" value="ECO:0007669"/>
    <property type="project" value="UniProtKB-KW"/>
</dbReference>
<evidence type="ECO:0000256" key="1">
    <source>
        <dbReference type="ARBA" id="ARBA00001933"/>
    </source>
</evidence>
<dbReference type="Pfam" id="PF00266">
    <property type="entry name" value="Aminotran_5"/>
    <property type="match status" value="2"/>
</dbReference>
<evidence type="ECO:0000256" key="4">
    <source>
        <dbReference type="ARBA" id="ARBA00022723"/>
    </source>
</evidence>
<dbReference type="GO" id="GO:0008483">
    <property type="term" value="F:transaminase activity"/>
    <property type="evidence" value="ECO:0007669"/>
    <property type="project" value="UniProtKB-KW"/>
</dbReference>
<proteinExistence type="inferred from homology"/>
<accession>A0A0G2BMT4</accession>
<keyword evidence="5" id="KW-0663">Pyridoxal phosphate</keyword>
<evidence type="ECO:0000256" key="8">
    <source>
        <dbReference type="ARBA" id="ARBA00050776"/>
    </source>
</evidence>
<feature type="domain" description="Aminotransferase class V" evidence="9">
    <location>
        <begin position="8"/>
        <end position="91"/>
    </location>
</feature>
<evidence type="ECO:0000256" key="6">
    <source>
        <dbReference type="ARBA" id="ARBA00023004"/>
    </source>
</evidence>
<dbReference type="Proteomes" id="UP000034789">
    <property type="component" value="Unassembled WGS sequence"/>
</dbReference>
<evidence type="ECO:0000256" key="5">
    <source>
        <dbReference type="ARBA" id="ARBA00022898"/>
    </source>
</evidence>
<evidence type="ECO:0000313" key="11">
    <source>
        <dbReference type="Proteomes" id="UP000034789"/>
    </source>
</evidence>
<keyword evidence="4" id="KW-0479">Metal-binding</keyword>
<reference evidence="10 11" key="1">
    <citation type="journal article" date="2015" name="Nature">
        <title>rRNA introns, odd ribosomes, and small enigmatic genomes across a large radiation of phyla.</title>
        <authorList>
            <person name="Brown C.T."/>
            <person name="Hug L.A."/>
            <person name="Thomas B.C."/>
            <person name="Sharon I."/>
            <person name="Castelle C.J."/>
            <person name="Singh A."/>
            <person name="Wilkins M.J."/>
            <person name="Williams K.H."/>
            <person name="Banfield J.F."/>
        </authorList>
    </citation>
    <scope>NUCLEOTIDE SEQUENCE [LARGE SCALE GENOMIC DNA]</scope>
</reference>
<keyword evidence="6" id="KW-0408">Iron</keyword>
<evidence type="ECO:0000256" key="7">
    <source>
        <dbReference type="ARBA" id="ARBA00023014"/>
    </source>
</evidence>
<dbReference type="Gene3D" id="1.10.260.50">
    <property type="match status" value="1"/>
</dbReference>
<dbReference type="InterPro" id="IPR015424">
    <property type="entry name" value="PyrdxlP-dep_Trfase"/>
</dbReference>
<evidence type="ECO:0000256" key="2">
    <source>
        <dbReference type="ARBA" id="ARBA00006490"/>
    </source>
</evidence>
<dbReference type="SUPFAM" id="SSF53383">
    <property type="entry name" value="PLP-dependent transferases"/>
    <property type="match status" value="1"/>
</dbReference>
<protein>
    <submittedName>
        <fullName evidence="10">Aminotransferase class V</fullName>
    </submittedName>
</protein>
<dbReference type="PIRSF" id="PIRSF005572">
    <property type="entry name" value="NifS"/>
    <property type="match status" value="1"/>
</dbReference>
<dbReference type="GO" id="GO:0031071">
    <property type="term" value="F:cysteine desulfurase activity"/>
    <property type="evidence" value="ECO:0007669"/>
    <property type="project" value="UniProtKB-EC"/>
</dbReference>
<feature type="domain" description="Aminotransferase class V" evidence="9">
    <location>
        <begin position="113"/>
        <end position="396"/>
    </location>
</feature>
<comment type="similarity">
    <text evidence="2">Belongs to the class-V pyridoxal-phosphate-dependent aminotransferase family. NifS/IscS subfamily.</text>
</comment>
<name>A0A0G2BMT4_9BACT</name>
<dbReference type="EMBL" id="LCSD01000018">
    <property type="protein sequence ID" value="KKW47199.1"/>
    <property type="molecule type" value="Genomic_DNA"/>
</dbReference>
<keyword evidence="7" id="KW-0411">Iron-sulfur</keyword>
<dbReference type="PATRIC" id="fig|1618672.3.peg.356"/>
<dbReference type="InterPro" id="IPR015422">
    <property type="entry name" value="PyrdxlP-dep_Trfase_small"/>
</dbReference>
<dbReference type="InterPro" id="IPR016454">
    <property type="entry name" value="Cysteine_dSase"/>
</dbReference>
<dbReference type="PANTHER" id="PTHR11601">
    <property type="entry name" value="CYSTEINE DESULFURYLASE FAMILY MEMBER"/>
    <property type="match status" value="1"/>
</dbReference>
<comment type="caution">
    <text evidence="10">The sequence shown here is derived from an EMBL/GenBank/DDBJ whole genome shotgun (WGS) entry which is preliminary data.</text>
</comment>
<comment type="cofactor">
    <cofactor evidence="1">
        <name>pyridoxal 5'-phosphate</name>
        <dbReference type="ChEBI" id="CHEBI:597326"/>
    </cofactor>
</comment>
<dbReference type="Gene3D" id="3.40.640.10">
    <property type="entry name" value="Type I PLP-dependent aspartate aminotransferase-like (Major domain)"/>
    <property type="match status" value="1"/>
</dbReference>